<reference evidence="9" key="1">
    <citation type="journal article" date="2022" name="Int. J. Syst. Evol. Microbiol.">
        <title>Anaeromyxobacter oryzae sp. nov., Anaeromyxobacter diazotrophicus sp. nov. and Anaeromyxobacter paludicola sp. nov., isolated from paddy soils.</title>
        <authorList>
            <person name="Itoh H."/>
            <person name="Xu Z."/>
            <person name="Mise K."/>
            <person name="Masuda Y."/>
            <person name="Ushijima N."/>
            <person name="Hayakawa C."/>
            <person name="Shiratori Y."/>
            <person name="Senoo K."/>
        </authorList>
    </citation>
    <scope>NUCLEOTIDE SEQUENCE [LARGE SCALE GENOMIC DNA]</scope>
    <source>
        <strain evidence="9">Red630</strain>
    </source>
</reference>
<dbReference type="SUPFAM" id="SSF82829">
    <property type="entry name" value="MesJ substrate recognition domain-like"/>
    <property type="match status" value="1"/>
</dbReference>
<comment type="similarity">
    <text evidence="6">Belongs to the tRNA(Ile)-lysidine synthase family.</text>
</comment>
<protein>
    <recommendedName>
        <fullName evidence="6">tRNA(Ile)-lysidine synthase</fullName>
        <ecNumber evidence="6">6.3.4.19</ecNumber>
    </recommendedName>
    <alternativeName>
        <fullName evidence="6">tRNA(Ile)-2-lysyl-cytidine synthase</fullName>
    </alternativeName>
    <alternativeName>
        <fullName evidence="6">tRNA(Ile)-lysidine synthetase</fullName>
    </alternativeName>
</protein>
<dbReference type="InterPro" id="IPR011063">
    <property type="entry name" value="TilS/TtcA_N"/>
</dbReference>
<evidence type="ECO:0000259" key="7">
    <source>
        <dbReference type="Pfam" id="PF01171"/>
    </source>
</evidence>
<evidence type="ECO:0000256" key="6">
    <source>
        <dbReference type="HAMAP-Rule" id="MF_01161"/>
    </source>
</evidence>
<dbReference type="HAMAP" id="MF_01161">
    <property type="entry name" value="tRNA_Ile_lys_synt"/>
    <property type="match status" value="1"/>
</dbReference>
<dbReference type="EC" id="6.3.4.19" evidence="6"/>
<dbReference type="EMBL" id="AP025592">
    <property type="protein sequence ID" value="BDG07855.1"/>
    <property type="molecule type" value="Genomic_DNA"/>
</dbReference>
<dbReference type="CDD" id="cd01992">
    <property type="entry name" value="TilS_N"/>
    <property type="match status" value="1"/>
</dbReference>
<keyword evidence="1 6" id="KW-0436">Ligase</keyword>
<accession>A0ABM7X7M8</accession>
<evidence type="ECO:0000256" key="5">
    <source>
        <dbReference type="ARBA" id="ARBA00048539"/>
    </source>
</evidence>
<evidence type="ECO:0000256" key="4">
    <source>
        <dbReference type="ARBA" id="ARBA00022840"/>
    </source>
</evidence>
<keyword evidence="3 6" id="KW-0547">Nucleotide-binding</keyword>
<keyword evidence="6" id="KW-0963">Cytoplasm</keyword>
<organism evidence="8 9">
    <name type="scientific">Anaeromyxobacter paludicola</name>
    <dbReference type="NCBI Taxonomy" id="2918171"/>
    <lineage>
        <taxon>Bacteria</taxon>
        <taxon>Pseudomonadati</taxon>
        <taxon>Myxococcota</taxon>
        <taxon>Myxococcia</taxon>
        <taxon>Myxococcales</taxon>
        <taxon>Cystobacterineae</taxon>
        <taxon>Anaeromyxobacteraceae</taxon>
        <taxon>Anaeromyxobacter</taxon>
    </lineage>
</organism>
<dbReference type="Pfam" id="PF01171">
    <property type="entry name" value="ATP_bind_3"/>
    <property type="match status" value="1"/>
</dbReference>
<comment type="function">
    <text evidence="6">Ligates lysine onto the cytidine present at position 34 of the AUA codon-specific tRNA(Ile) that contains the anticodon CAU, in an ATP-dependent manner. Cytidine is converted to lysidine, thus changing the amino acid specificity of the tRNA from methionine to isoleucine.</text>
</comment>
<keyword evidence="2 6" id="KW-0819">tRNA processing</keyword>
<feature type="binding site" evidence="6">
    <location>
        <begin position="42"/>
        <end position="47"/>
    </location>
    <ligand>
        <name>ATP</name>
        <dbReference type="ChEBI" id="CHEBI:30616"/>
    </ligand>
</feature>
<dbReference type="NCBIfam" id="TIGR02432">
    <property type="entry name" value="lysidine_TilS_N"/>
    <property type="match status" value="1"/>
</dbReference>
<sequence length="342" mass="37266">MTSVTPVATTGGSVHQFVIAVKETVKKRRLFGPDDHVLVALSGGPDSTALLAALAALERAGELARLSAVHVDHGLRPGSAAEADACAELCARLDVAFHRRAVEVARGNVQSRARLARYAALRAVALEAGATRIATGHTRTDQAETVLHRLLRGAGARGLGAIPPKRGLLVRPLLDRSRAEVRAFLRDEGLPWLEDPSNESPRYTRNRIRRELLPALARFNPAFEEALARTADLLRDDDRALERIARREAGALAWADARRVRVLPLAVRRRAVRRLWKAATGSRRGLSASHVEAVLGLFDRAGPGRISLPGDREACLGGDRLWIGRQPEEALARRRRGRPQKG</sequence>
<dbReference type="Gene3D" id="1.20.59.20">
    <property type="match status" value="1"/>
</dbReference>
<keyword evidence="4 6" id="KW-0067">ATP-binding</keyword>
<keyword evidence="9" id="KW-1185">Reference proteome</keyword>
<evidence type="ECO:0000313" key="9">
    <source>
        <dbReference type="Proteomes" id="UP001162734"/>
    </source>
</evidence>
<dbReference type="PANTHER" id="PTHR43033:SF1">
    <property type="entry name" value="TRNA(ILE)-LYSIDINE SYNTHASE-RELATED"/>
    <property type="match status" value="1"/>
</dbReference>
<dbReference type="Gene3D" id="3.40.50.620">
    <property type="entry name" value="HUPs"/>
    <property type="match status" value="1"/>
</dbReference>
<comment type="domain">
    <text evidence="6">The N-terminal region contains the highly conserved SGGXDS motif, predicted to be a P-loop motif involved in ATP binding.</text>
</comment>
<dbReference type="InterPro" id="IPR012795">
    <property type="entry name" value="tRNA_Ile_lys_synt_N"/>
</dbReference>
<name>A0ABM7X7M8_9BACT</name>
<evidence type="ECO:0000256" key="1">
    <source>
        <dbReference type="ARBA" id="ARBA00022598"/>
    </source>
</evidence>
<comment type="subcellular location">
    <subcellularLocation>
        <location evidence="6">Cytoplasm</location>
    </subcellularLocation>
</comment>
<comment type="catalytic activity">
    <reaction evidence="5 6">
        <text>cytidine(34) in tRNA(Ile2) + L-lysine + ATP = lysidine(34) in tRNA(Ile2) + AMP + diphosphate + H(+)</text>
        <dbReference type="Rhea" id="RHEA:43744"/>
        <dbReference type="Rhea" id="RHEA-COMP:10625"/>
        <dbReference type="Rhea" id="RHEA-COMP:10670"/>
        <dbReference type="ChEBI" id="CHEBI:15378"/>
        <dbReference type="ChEBI" id="CHEBI:30616"/>
        <dbReference type="ChEBI" id="CHEBI:32551"/>
        <dbReference type="ChEBI" id="CHEBI:33019"/>
        <dbReference type="ChEBI" id="CHEBI:82748"/>
        <dbReference type="ChEBI" id="CHEBI:83665"/>
        <dbReference type="ChEBI" id="CHEBI:456215"/>
        <dbReference type="EC" id="6.3.4.19"/>
    </reaction>
</comment>
<dbReference type="Proteomes" id="UP001162734">
    <property type="component" value="Chromosome"/>
</dbReference>
<dbReference type="InterPro" id="IPR012094">
    <property type="entry name" value="tRNA_Ile_lys_synt"/>
</dbReference>
<proteinExistence type="inferred from homology"/>
<gene>
    <name evidence="6" type="primary">tilS</name>
    <name evidence="8" type="ORF">AMPC_09680</name>
</gene>
<evidence type="ECO:0000313" key="8">
    <source>
        <dbReference type="EMBL" id="BDG07855.1"/>
    </source>
</evidence>
<evidence type="ECO:0000256" key="3">
    <source>
        <dbReference type="ARBA" id="ARBA00022741"/>
    </source>
</evidence>
<dbReference type="SUPFAM" id="SSF52402">
    <property type="entry name" value="Adenine nucleotide alpha hydrolases-like"/>
    <property type="match status" value="1"/>
</dbReference>
<dbReference type="InterPro" id="IPR014729">
    <property type="entry name" value="Rossmann-like_a/b/a_fold"/>
</dbReference>
<dbReference type="PANTHER" id="PTHR43033">
    <property type="entry name" value="TRNA(ILE)-LYSIDINE SYNTHASE-RELATED"/>
    <property type="match status" value="1"/>
</dbReference>
<evidence type="ECO:0000256" key="2">
    <source>
        <dbReference type="ARBA" id="ARBA00022694"/>
    </source>
</evidence>
<feature type="domain" description="tRNA(Ile)-lysidine/2-thiocytidine synthase N-terminal" evidence="7">
    <location>
        <begin position="36"/>
        <end position="211"/>
    </location>
</feature>